<dbReference type="EMBL" id="KB706955">
    <property type="protein sequence ID" value="EMR64989.1"/>
    <property type="molecule type" value="Genomic_DNA"/>
</dbReference>
<sequence length="235" mass="25630">MSPSTQSTTTANPPEGSPASRHTLLSEYKMVITGFFAFDLLWHFAKHSLLLSAAPRRTTRQTATVFAVWSALGYSTSNMERWAAESWAKDRAVMLEWWQEKQKHAQMYDHSFGGDVAPVAVADAGSDGGGRERNGVGGRLLPGDLQGGGLKDARGRTREDRYLSAYGSAVIGLGGTRVLTSYKPVFKAVLGRPGNILALFLIGYVQLVTAKGALALGSLIWGRRQLEARVRDREF</sequence>
<evidence type="ECO:0000256" key="1">
    <source>
        <dbReference type="SAM" id="MobiDB-lite"/>
    </source>
</evidence>
<gene>
    <name evidence="3" type="ORF">UCREL1_8044</name>
</gene>
<reference evidence="4" key="1">
    <citation type="journal article" date="2013" name="Genome Announc.">
        <title>Draft genome sequence of the grapevine dieback fungus Eutypa lata UCR-EL1.</title>
        <authorList>
            <person name="Blanco-Ulate B."/>
            <person name="Rolshausen P.E."/>
            <person name="Cantu D."/>
        </authorList>
    </citation>
    <scope>NUCLEOTIDE SEQUENCE [LARGE SCALE GENOMIC DNA]</scope>
    <source>
        <strain evidence="4">UCR-EL1</strain>
    </source>
</reference>
<dbReference type="KEGG" id="ela:UCREL1_8044"/>
<feature type="transmembrane region" description="Helical" evidence="2">
    <location>
        <begin position="163"/>
        <end position="182"/>
    </location>
</feature>
<dbReference type="HOGENOM" id="CLU_1180217_0_0_1"/>
<evidence type="ECO:0000256" key="2">
    <source>
        <dbReference type="SAM" id="Phobius"/>
    </source>
</evidence>
<protein>
    <submittedName>
        <fullName evidence="3">Uncharacterized protein</fullName>
    </submittedName>
</protein>
<evidence type="ECO:0000313" key="4">
    <source>
        <dbReference type="Proteomes" id="UP000012174"/>
    </source>
</evidence>
<accession>M7SFE6</accession>
<organism evidence="3 4">
    <name type="scientific">Eutypa lata (strain UCR-EL1)</name>
    <name type="common">Grapevine dieback disease fungus</name>
    <name type="synonym">Eutypa armeniacae</name>
    <dbReference type="NCBI Taxonomy" id="1287681"/>
    <lineage>
        <taxon>Eukaryota</taxon>
        <taxon>Fungi</taxon>
        <taxon>Dikarya</taxon>
        <taxon>Ascomycota</taxon>
        <taxon>Pezizomycotina</taxon>
        <taxon>Sordariomycetes</taxon>
        <taxon>Xylariomycetidae</taxon>
        <taxon>Xylariales</taxon>
        <taxon>Diatrypaceae</taxon>
        <taxon>Eutypa</taxon>
    </lineage>
</organism>
<keyword evidence="4" id="KW-1185">Reference proteome</keyword>
<name>M7SFE6_EUTLA</name>
<dbReference type="Proteomes" id="UP000012174">
    <property type="component" value="Unassembled WGS sequence"/>
</dbReference>
<feature type="region of interest" description="Disordered" evidence="1">
    <location>
        <begin position="1"/>
        <end position="20"/>
    </location>
</feature>
<keyword evidence="2" id="KW-1133">Transmembrane helix</keyword>
<proteinExistence type="predicted"/>
<dbReference type="AlphaFoldDB" id="M7SFE6"/>
<feature type="transmembrane region" description="Helical" evidence="2">
    <location>
        <begin position="194"/>
        <end position="221"/>
    </location>
</feature>
<feature type="compositionally biased region" description="Polar residues" evidence="1">
    <location>
        <begin position="1"/>
        <end position="12"/>
    </location>
</feature>
<keyword evidence="2" id="KW-0812">Transmembrane</keyword>
<evidence type="ECO:0000313" key="3">
    <source>
        <dbReference type="EMBL" id="EMR64989.1"/>
    </source>
</evidence>
<keyword evidence="2" id="KW-0472">Membrane</keyword>